<dbReference type="PANTHER" id="PTHR10900:SF77">
    <property type="entry name" value="FI19380P1"/>
    <property type="match status" value="1"/>
</dbReference>
<feature type="compositionally biased region" description="Low complexity" evidence="1">
    <location>
        <begin position="318"/>
        <end position="344"/>
    </location>
</feature>
<dbReference type="PROSITE" id="PS50213">
    <property type="entry name" value="FAS1"/>
    <property type="match status" value="2"/>
</dbReference>
<keyword evidence="5" id="KW-1185">Reference proteome</keyword>
<feature type="domain" description="FAS1" evidence="3">
    <location>
        <begin position="24"/>
        <end position="169"/>
    </location>
</feature>
<proteinExistence type="predicted"/>
<evidence type="ECO:0000256" key="2">
    <source>
        <dbReference type="SAM" id="SignalP"/>
    </source>
</evidence>
<dbReference type="STRING" id="1263082.A0A068RUC1"/>
<dbReference type="InterPro" id="IPR000782">
    <property type="entry name" value="FAS1_domain"/>
</dbReference>
<sequence>MFLPLFVFCLPFIYVAFAYNPHRNNNTVWDYVNEFGSESFVSPLQDESEYDVIETTLKQPNITFFLPNQAAFATALGNGVLNFTNINTTISQIQRHIITDQIYDTDSLLHGHQYIIPNDSSTAHSPLVVGPSLHNNSILQVSSGLITANVISNTIRCSNGIIHMIDQFLQQPKSTMDTIESLSELETHELLMKSLNLTTVVSGPNKTIFAPISQAWADANSTSMPYGTLVHNLKFQVVDGVYLQQSLYDPSNPNSSIVLPTNRHDASLTFQMSNTGEMLVIGKSITDVAHIIRSDIITTEGVIHLVDKVLSADLKETSGSSSSIGSSSVGGSSSSSSGSPIGSSYGSGGGDNVAASPPRPDTLAPGDMQHMPASGDTPSSMQPADTLSFSSSPSHFDTITLLSTLSPPLIALCLF</sequence>
<feature type="region of interest" description="Disordered" evidence="1">
    <location>
        <begin position="316"/>
        <end position="389"/>
    </location>
</feature>
<evidence type="ECO:0000256" key="1">
    <source>
        <dbReference type="SAM" id="MobiDB-lite"/>
    </source>
</evidence>
<organism evidence="4 5">
    <name type="scientific">Lichtheimia corymbifera JMRC:FSU:9682</name>
    <dbReference type="NCBI Taxonomy" id="1263082"/>
    <lineage>
        <taxon>Eukaryota</taxon>
        <taxon>Fungi</taxon>
        <taxon>Fungi incertae sedis</taxon>
        <taxon>Mucoromycota</taxon>
        <taxon>Mucoromycotina</taxon>
        <taxon>Mucoromycetes</taxon>
        <taxon>Mucorales</taxon>
        <taxon>Lichtheimiaceae</taxon>
        <taxon>Lichtheimia</taxon>
    </lineage>
</organism>
<protein>
    <recommendedName>
        <fullName evidence="3">FAS1 domain-containing protein</fullName>
    </recommendedName>
</protein>
<dbReference type="SUPFAM" id="SSF82153">
    <property type="entry name" value="FAS1 domain"/>
    <property type="match status" value="2"/>
</dbReference>
<dbReference type="Proteomes" id="UP000027586">
    <property type="component" value="Unassembled WGS sequence"/>
</dbReference>
<dbReference type="VEuPathDB" id="FungiDB:LCOR_03979.1"/>
<dbReference type="PANTHER" id="PTHR10900">
    <property type="entry name" value="PERIOSTIN-RELATED"/>
    <property type="match status" value="1"/>
</dbReference>
<dbReference type="Gene3D" id="2.30.180.10">
    <property type="entry name" value="FAS1 domain"/>
    <property type="match status" value="2"/>
</dbReference>
<feature type="compositionally biased region" description="Polar residues" evidence="1">
    <location>
        <begin position="376"/>
        <end position="389"/>
    </location>
</feature>
<dbReference type="AlphaFoldDB" id="A0A068RUC1"/>
<feature type="domain" description="FAS1" evidence="3">
    <location>
        <begin position="172"/>
        <end position="310"/>
    </location>
</feature>
<name>A0A068RUC1_9FUNG</name>
<keyword evidence="2" id="KW-0732">Signal</keyword>
<feature type="signal peptide" evidence="2">
    <location>
        <begin position="1"/>
        <end position="18"/>
    </location>
</feature>
<feature type="chain" id="PRO_5001655186" description="FAS1 domain-containing protein" evidence="2">
    <location>
        <begin position="19"/>
        <end position="415"/>
    </location>
</feature>
<dbReference type="SMART" id="SM00554">
    <property type="entry name" value="FAS1"/>
    <property type="match status" value="2"/>
</dbReference>
<comment type="caution">
    <text evidence="4">The sequence shown here is derived from an EMBL/GenBank/DDBJ whole genome shotgun (WGS) entry which is preliminary data.</text>
</comment>
<reference evidence="4" key="1">
    <citation type="submission" date="2013-08" db="EMBL/GenBank/DDBJ databases">
        <title>Gene expansion shapes genome architecture in the human pathogen Lichtheimia corymbifera: an evolutionary genomics analysis in the ancient terrestrial Mucorales (Mucoromycotina).</title>
        <authorList>
            <person name="Schwartze V.U."/>
            <person name="Winter S."/>
            <person name="Shelest E."/>
            <person name="Marcet-Houben M."/>
            <person name="Horn F."/>
            <person name="Wehner S."/>
            <person name="Hoffmann K."/>
            <person name="Riege K."/>
            <person name="Sammeth M."/>
            <person name="Nowrousian M."/>
            <person name="Valiante V."/>
            <person name="Linde J."/>
            <person name="Jacobsen I.D."/>
            <person name="Marz M."/>
            <person name="Brakhage A.A."/>
            <person name="Gabaldon T."/>
            <person name="Bocker S."/>
            <person name="Voigt K."/>
        </authorList>
    </citation>
    <scope>NUCLEOTIDE SEQUENCE [LARGE SCALE GENOMIC DNA]</scope>
    <source>
        <strain evidence="4">FSU 9682</strain>
    </source>
</reference>
<dbReference type="GO" id="GO:0005615">
    <property type="term" value="C:extracellular space"/>
    <property type="evidence" value="ECO:0007669"/>
    <property type="project" value="TreeGrafter"/>
</dbReference>
<gene>
    <name evidence="4" type="ORF">LCOR_03979.1</name>
</gene>
<dbReference type="EMBL" id="CBTN010000013">
    <property type="protein sequence ID" value="CDH52516.1"/>
    <property type="molecule type" value="Genomic_DNA"/>
</dbReference>
<dbReference type="OrthoDB" id="286301at2759"/>
<evidence type="ECO:0000313" key="4">
    <source>
        <dbReference type="EMBL" id="CDH52516.1"/>
    </source>
</evidence>
<accession>A0A068RUC1</accession>
<dbReference type="InterPro" id="IPR050904">
    <property type="entry name" value="Adhesion/Biosynth-related"/>
</dbReference>
<evidence type="ECO:0000259" key="3">
    <source>
        <dbReference type="PROSITE" id="PS50213"/>
    </source>
</evidence>
<dbReference type="InterPro" id="IPR036378">
    <property type="entry name" value="FAS1_dom_sf"/>
</dbReference>
<dbReference type="Pfam" id="PF02469">
    <property type="entry name" value="Fasciclin"/>
    <property type="match status" value="2"/>
</dbReference>
<evidence type="ECO:0000313" key="5">
    <source>
        <dbReference type="Proteomes" id="UP000027586"/>
    </source>
</evidence>